<proteinExistence type="predicted"/>
<dbReference type="RefSeq" id="WP_158920430.1">
    <property type="nucleotide sequence ID" value="NZ_CP047020.1"/>
</dbReference>
<dbReference type="KEGG" id="sbro:GQF42_15970"/>
<gene>
    <name evidence="1" type="ORF">GQF42_15970</name>
</gene>
<name>A0A6I6N7Y4_9ACTN</name>
<dbReference type="AlphaFoldDB" id="A0A6I6N7Y4"/>
<dbReference type="Proteomes" id="UP000436138">
    <property type="component" value="Chromosome"/>
</dbReference>
<evidence type="ECO:0000313" key="1">
    <source>
        <dbReference type="EMBL" id="QHA04587.1"/>
    </source>
</evidence>
<organism evidence="1 2">
    <name type="scientific">Streptomyces broussonetiae</name>
    <dbReference type="NCBI Taxonomy" id="2686304"/>
    <lineage>
        <taxon>Bacteria</taxon>
        <taxon>Bacillati</taxon>
        <taxon>Actinomycetota</taxon>
        <taxon>Actinomycetes</taxon>
        <taxon>Kitasatosporales</taxon>
        <taxon>Streptomycetaceae</taxon>
        <taxon>Streptomyces</taxon>
    </lineage>
</organism>
<evidence type="ECO:0000313" key="2">
    <source>
        <dbReference type="Proteomes" id="UP000436138"/>
    </source>
</evidence>
<reference evidence="1 2" key="1">
    <citation type="submission" date="2019-12" db="EMBL/GenBank/DDBJ databases">
        <title>Streptomyces sp. strain T44 isolated from rhizosphere soil of Broussonetia papyrifera.</title>
        <authorList>
            <person name="Mo P."/>
        </authorList>
    </citation>
    <scope>NUCLEOTIDE SEQUENCE [LARGE SCALE GENOMIC DNA]</scope>
    <source>
        <strain evidence="1 2">T44</strain>
    </source>
</reference>
<protein>
    <submittedName>
        <fullName evidence="1">Uncharacterized protein</fullName>
    </submittedName>
</protein>
<accession>A0A6I6N7Y4</accession>
<dbReference type="EMBL" id="CP047020">
    <property type="protein sequence ID" value="QHA04587.1"/>
    <property type="molecule type" value="Genomic_DNA"/>
</dbReference>
<sequence>MTVRCPECGEPLQRVQPDDWIAAWGPVPEWSHFDGSSLCPVIGDNGYEPAQPEFRP</sequence>
<keyword evidence="2" id="KW-1185">Reference proteome</keyword>